<keyword evidence="2" id="KW-1185">Reference proteome</keyword>
<dbReference type="EMBL" id="SDHZ01000002">
    <property type="protein sequence ID" value="RXK83476.1"/>
    <property type="molecule type" value="Genomic_DNA"/>
</dbReference>
<dbReference type="AlphaFoldDB" id="A0A4Q1D683"/>
<proteinExistence type="predicted"/>
<evidence type="ECO:0000313" key="1">
    <source>
        <dbReference type="EMBL" id="RXK83476.1"/>
    </source>
</evidence>
<dbReference type="OrthoDB" id="758404at2"/>
<reference evidence="1 2" key="1">
    <citation type="submission" date="2019-01" db="EMBL/GenBank/DDBJ databases">
        <title>Filimonas sp. strain TTM-71.</title>
        <authorList>
            <person name="Chen W.-M."/>
        </authorList>
    </citation>
    <scope>NUCLEOTIDE SEQUENCE [LARGE SCALE GENOMIC DNA]</scope>
    <source>
        <strain evidence="1 2">TTM-71</strain>
    </source>
</reference>
<accession>A0A4Q1D683</accession>
<organism evidence="1 2">
    <name type="scientific">Filimonas effusa</name>
    <dbReference type="NCBI Taxonomy" id="2508721"/>
    <lineage>
        <taxon>Bacteria</taxon>
        <taxon>Pseudomonadati</taxon>
        <taxon>Bacteroidota</taxon>
        <taxon>Chitinophagia</taxon>
        <taxon>Chitinophagales</taxon>
        <taxon>Chitinophagaceae</taxon>
        <taxon>Filimonas</taxon>
    </lineage>
</organism>
<sequence length="182" mass="21164">MERKTPRKRIQPKKGLLLPIEDPDAYVKNKCSERARKIKTIKPNFDFNLWFDKHYQIRTQFGDEHGIREGIEAEKVESLVNRAMNHLMTYSAILKNFVFINHGENGKRNERVILQEETPEGLLNIVIEVHLIEAGIYEVTVKTAMCITDFNLSDGQFAIQLVGNKSILKRREQGAMKMIYFL</sequence>
<name>A0A4Q1D683_9BACT</name>
<comment type="caution">
    <text evidence="1">The sequence shown here is derived from an EMBL/GenBank/DDBJ whole genome shotgun (WGS) entry which is preliminary data.</text>
</comment>
<evidence type="ECO:0000313" key="2">
    <source>
        <dbReference type="Proteomes" id="UP000290545"/>
    </source>
</evidence>
<gene>
    <name evidence="1" type="ORF">ESB13_15390</name>
</gene>
<protein>
    <submittedName>
        <fullName evidence="1">Uncharacterized protein</fullName>
    </submittedName>
</protein>
<dbReference type="Proteomes" id="UP000290545">
    <property type="component" value="Unassembled WGS sequence"/>
</dbReference>
<dbReference type="RefSeq" id="WP_129004529.1">
    <property type="nucleotide sequence ID" value="NZ_SDHZ01000002.1"/>
</dbReference>